<feature type="transmembrane region" description="Helical" evidence="2">
    <location>
        <begin position="12"/>
        <end position="29"/>
    </location>
</feature>
<dbReference type="GeneID" id="25564674"/>
<proteinExistence type="predicted"/>
<name>A0A0L0DA51_THETB</name>
<gene>
    <name evidence="3" type="ORF">AMSG_05224</name>
</gene>
<evidence type="ECO:0000256" key="1">
    <source>
        <dbReference type="SAM" id="MobiDB-lite"/>
    </source>
</evidence>
<dbReference type="RefSeq" id="XP_013757951.1">
    <property type="nucleotide sequence ID" value="XM_013902497.1"/>
</dbReference>
<evidence type="ECO:0000313" key="4">
    <source>
        <dbReference type="Proteomes" id="UP000054408"/>
    </source>
</evidence>
<feature type="compositionally biased region" description="Low complexity" evidence="1">
    <location>
        <begin position="140"/>
        <end position="151"/>
    </location>
</feature>
<dbReference type="AlphaFoldDB" id="A0A0L0DA51"/>
<keyword evidence="2" id="KW-0812">Transmembrane</keyword>
<accession>A0A0L0DA51</accession>
<feature type="region of interest" description="Disordered" evidence="1">
    <location>
        <begin position="140"/>
        <end position="164"/>
    </location>
</feature>
<organism evidence="3 4">
    <name type="scientific">Thecamonas trahens ATCC 50062</name>
    <dbReference type="NCBI Taxonomy" id="461836"/>
    <lineage>
        <taxon>Eukaryota</taxon>
        <taxon>Apusozoa</taxon>
        <taxon>Apusomonadida</taxon>
        <taxon>Apusomonadidae</taxon>
        <taxon>Thecamonas</taxon>
    </lineage>
</organism>
<reference evidence="3 4" key="1">
    <citation type="submission" date="2010-05" db="EMBL/GenBank/DDBJ databases">
        <title>The Genome Sequence of Thecamonas trahens ATCC 50062.</title>
        <authorList>
            <consortium name="The Broad Institute Genome Sequencing Platform"/>
            <person name="Russ C."/>
            <person name="Cuomo C."/>
            <person name="Shea T."/>
            <person name="Young S.K."/>
            <person name="Zeng Q."/>
            <person name="Koehrsen M."/>
            <person name="Haas B."/>
            <person name="Borodovsky M."/>
            <person name="Guigo R."/>
            <person name="Alvarado L."/>
            <person name="Berlin A."/>
            <person name="Bochicchio J."/>
            <person name="Borenstein D."/>
            <person name="Chapman S."/>
            <person name="Chen Z."/>
            <person name="Freedman E."/>
            <person name="Gellesch M."/>
            <person name="Goldberg J."/>
            <person name="Griggs A."/>
            <person name="Gujja S."/>
            <person name="Heilman E."/>
            <person name="Heiman D."/>
            <person name="Hepburn T."/>
            <person name="Howarth C."/>
            <person name="Jen D."/>
            <person name="Larson L."/>
            <person name="Mehta T."/>
            <person name="Park D."/>
            <person name="Pearson M."/>
            <person name="Roberts A."/>
            <person name="Saif S."/>
            <person name="Shenoy N."/>
            <person name="Sisk P."/>
            <person name="Stolte C."/>
            <person name="Sykes S."/>
            <person name="Thomson T."/>
            <person name="Walk T."/>
            <person name="White J."/>
            <person name="Yandava C."/>
            <person name="Burger G."/>
            <person name="Gray M.W."/>
            <person name="Holland P.W.H."/>
            <person name="King N."/>
            <person name="Lang F.B.F."/>
            <person name="Roger A.J."/>
            <person name="Ruiz-Trillo I."/>
            <person name="Lander E."/>
            <person name="Nusbaum C."/>
        </authorList>
    </citation>
    <scope>NUCLEOTIDE SEQUENCE [LARGE SCALE GENOMIC DNA]</scope>
    <source>
        <strain evidence="3 4">ATCC 50062</strain>
    </source>
</reference>
<protein>
    <submittedName>
        <fullName evidence="3">Uncharacterized protein</fullName>
    </submittedName>
</protein>
<keyword evidence="4" id="KW-1185">Reference proteome</keyword>
<feature type="transmembrane region" description="Helical" evidence="2">
    <location>
        <begin position="102"/>
        <end position="126"/>
    </location>
</feature>
<sequence>MSHTAGVPSGRVAAMAVMAVVMVMGLMVQEAVGQSPVGSKCAGPRSCSECVKRSGCGWCATPLDGAVNGSLAVIGCVEGTFSSGSGCKSHDYMAKQCTVANLYIVLGLVASVFSCSAVAICAFGGSAANGRSASRRGCWRTTTRGSTRSGRMAQRPRRTPGGRRCAPSTASTCATKMRFHCGRIVARHRRGC</sequence>
<keyword evidence="2" id="KW-0472">Membrane</keyword>
<dbReference type="EMBL" id="GL349454">
    <property type="protein sequence ID" value="KNC49234.1"/>
    <property type="molecule type" value="Genomic_DNA"/>
</dbReference>
<keyword evidence="2" id="KW-1133">Transmembrane helix</keyword>
<evidence type="ECO:0000256" key="2">
    <source>
        <dbReference type="SAM" id="Phobius"/>
    </source>
</evidence>
<dbReference type="Proteomes" id="UP000054408">
    <property type="component" value="Unassembled WGS sequence"/>
</dbReference>
<evidence type="ECO:0000313" key="3">
    <source>
        <dbReference type="EMBL" id="KNC49234.1"/>
    </source>
</evidence>